<protein>
    <submittedName>
        <fullName evidence="4">Zinc finger, C2H2 type</fullName>
    </submittedName>
</protein>
<keyword evidence="1" id="KW-0479">Metal-binding</keyword>
<feature type="compositionally biased region" description="Polar residues" evidence="2">
    <location>
        <begin position="477"/>
        <end position="501"/>
    </location>
</feature>
<evidence type="ECO:0000256" key="2">
    <source>
        <dbReference type="SAM" id="MobiDB-lite"/>
    </source>
</evidence>
<dbReference type="AlphaFoldDB" id="A0AAD4MW34"/>
<comment type="caution">
    <text evidence="4">The sequence shown here is derived from an EMBL/GenBank/DDBJ whole genome shotgun (WGS) entry which is preliminary data.</text>
</comment>
<dbReference type="GO" id="GO:0005634">
    <property type="term" value="C:nucleus"/>
    <property type="evidence" value="ECO:0007669"/>
    <property type="project" value="TreeGrafter"/>
</dbReference>
<name>A0AAD4MW34_9BILA</name>
<dbReference type="PANTHER" id="PTHR12958:SF3">
    <property type="entry name" value="ZINC FINGER PROTEIN USH"/>
    <property type="match status" value="1"/>
</dbReference>
<proteinExistence type="predicted"/>
<dbReference type="InterPro" id="IPR039746">
    <property type="entry name" value="FOG"/>
</dbReference>
<dbReference type="GO" id="GO:0000122">
    <property type="term" value="P:negative regulation of transcription by RNA polymerase II"/>
    <property type="evidence" value="ECO:0007669"/>
    <property type="project" value="TreeGrafter"/>
</dbReference>
<evidence type="ECO:0000313" key="4">
    <source>
        <dbReference type="EMBL" id="KAI1708327.1"/>
    </source>
</evidence>
<keyword evidence="5" id="KW-1185">Reference proteome</keyword>
<keyword evidence="1" id="KW-0862">Zinc</keyword>
<keyword evidence="1" id="KW-0863">Zinc-finger</keyword>
<sequence>MQSRDSPTGEDFNPFLPRFGATIGVLSTSRDILRQVKTEESDVISEFSLDELDESVSVPTSVTSEGRIRAGTILGPFNVKKCNGNVADEDDDIFTIIDDSGMNHIFIVANDEAHILKQISPAHSKESSNCNVISTNGDDQLSVIVTRSVDNPKALKGIFLTAKHQGKSTGPSVSNIDLCCTVSKKFACTKCSIAFTNPEILERHQQFYCKETIPGQSQPNPGTSFKDASTGCGNLAEKSNKMELLSQMKTCSSLKPPLNVTEQSRPESLNCFSGRLSASNMPSTNNSNGTATATNGFLKKTQCPLPTVDGLSNNTILLPVAFHNLPQEQLVQIVGPPQTIVPVAIYKNSACSSIRPLLLDSIYASQLCFPRQTVSVANFPSQFSLPLAFFQSPQSKLTRQWSTETGKGLHNGLSTAHELSPSKKRSMSDSQNLEHIAGSSGNGTNAESVFSIPNSPCTKRRKMDSSSDGEPLDLSKKFSNTSKRNQLSPTLTGASEQTVARSNKGGGSTLPQKKFHCDCGVSFVSADTLIAHKKFYCKNRTEAQEEEVMPKLEKVCLTHHVLNIDSFVCALCGYKGFSMRGMKNHVKLTHEMDSDSEKANPVVKVEEP</sequence>
<dbReference type="PANTHER" id="PTHR12958">
    <property type="entry name" value="FRIEND OF GATA2-RELATED"/>
    <property type="match status" value="1"/>
</dbReference>
<organism evidence="4 5">
    <name type="scientific">Ditylenchus destructor</name>
    <dbReference type="NCBI Taxonomy" id="166010"/>
    <lineage>
        <taxon>Eukaryota</taxon>
        <taxon>Metazoa</taxon>
        <taxon>Ecdysozoa</taxon>
        <taxon>Nematoda</taxon>
        <taxon>Chromadorea</taxon>
        <taxon>Rhabditida</taxon>
        <taxon>Tylenchina</taxon>
        <taxon>Tylenchomorpha</taxon>
        <taxon>Sphaerularioidea</taxon>
        <taxon>Anguinidae</taxon>
        <taxon>Anguininae</taxon>
        <taxon>Ditylenchus</taxon>
    </lineage>
</organism>
<feature type="domain" description="C2H2-type" evidence="3">
    <location>
        <begin position="186"/>
        <end position="213"/>
    </location>
</feature>
<evidence type="ECO:0000259" key="3">
    <source>
        <dbReference type="PROSITE" id="PS50157"/>
    </source>
</evidence>
<feature type="compositionally biased region" description="Polar residues" evidence="2">
    <location>
        <begin position="442"/>
        <end position="457"/>
    </location>
</feature>
<dbReference type="Proteomes" id="UP001201812">
    <property type="component" value="Unassembled WGS sequence"/>
</dbReference>
<feature type="region of interest" description="Disordered" evidence="2">
    <location>
        <begin position="400"/>
        <end position="508"/>
    </location>
</feature>
<dbReference type="InterPro" id="IPR013087">
    <property type="entry name" value="Znf_C2H2_type"/>
</dbReference>
<dbReference type="GO" id="GO:0007507">
    <property type="term" value="P:heart development"/>
    <property type="evidence" value="ECO:0007669"/>
    <property type="project" value="TreeGrafter"/>
</dbReference>
<dbReference type="GO" id="GO:0061629">
    <property type="term" value="F:RNA polymerase II-specific DNA-binding transcription factor binding"/>
    <property type="evidence" value="ECO:0007669"/>
    <property type="project" value="InterPro"/>
</dbReference>
<dbReference type="SMART" id="SM00355">
    <property type="entry name" value="ZnF_C2H2"/>
    <property type="match status" value="2"/>
</dbReference>
<dbReference type="InterPro" id="IPR036236">
    <property type="entry name" value="Znf_C2H2_sf"/>
</dbReference>
<reference evidence="4" key="1">
    <citation type="submission" date="2022-01" db="EMBL/GenBank/DDBJ databases">
        <title>Genome Sequence Resource for Two Populations of Ditylenchus destructor, the Migratory Endoparasitic Phytonematode.</title>
        <authorList>
            <person name="Zhang H."/>
            <person name="Lin R."/>
            <person name="Xie B."/>
        </authorList>
    </citation>
    <scope>NUCLEOTIDE SEQUENCE</scope>
    <source>
        <strain evidence="4">BazhouSP</strain>
    </source>
</reference>
<gene>
    <name evidence="4" type="ORF">DdX_12007</name>
</gene>
<dbReference type="GO" id="GO:0008270">
    <property type="term" value="F:zinc ion binding"/>
    <property type="evidence" value="ECO:0007669"/>
    <property type="project" value="UniProtKB-KW"/>
</dbReference>
<dbReference type="SUPFAM" id="SSF57667">
    <property type="entry name" value="beta-beta-alpha zinc fingers"/>
    <property type="match status" value="1"/>
</dbReference>
<accession>A0AAD4MW34</accession>
<evidence type="ECO:0000313" key="5">
    <source>
        <dbReference type="Proteomes" id="UP001201812"/>
    </source>
</evidence>
<dbReference type="GO" id="GO:0030154">
    <property type="term" value="P:cell differentiation"/>
    <property type="evidence" value="ECO:0007669"/>
    <property type="project" value="TreeGrafter"/>
</dbReference>
<evidence type="ECO:0000256" key="1">
    <source>
        <dbReference type="PROSITE-ProRule" id="PRU00042"/>
    </source>
</evidence>
<dbReference type="GO" id="GO:0045944">
    <property type="term" value="P:positive regulation of transcription by RNA polymerase II"/>
    <property type="evidence" value="ECO:0007669"/>
    <property type="project" value="TreeGrafter"/>
</dbReference>
<dbReference type="PROSITE" id="PS50157">
    <property type="entry name" value="ZINC_FINGER_C2H2_2"/>
    <property type="match status" value="1"/>
</dbReference>
<dbReference type="EMBL" id="JAKKPZ010000036">
    <property type="protein sequence ID" value="KAI1708327.1"/>
    <property type="molecule type" value="Genomic_DNA"/>
</dbReference>